<dbReference type="Pfam" id="PF02092">
    <property type="entry name" value="tRNA_synt_2f"/>
    <property type="match status" value="1"/>
</dbReference>
<evidence type="ECO:0000256" key="9">
    <source>
        <dbReference type="ARBA" id="ARBA00047937"/>
    </source>
</evidence>
<dbReference type="PRINTS" id="PR01045">
    <property type="entry name" value="TRNASYNTHGB"/>
</dbReference>
<dbReference type="EC" id="6.1.1.14" evidence="10"/>
<evidence type="ECO:0000256" key="2">
    <source>
        <dbReference type="ARBA" id="ARBA00008226"/>
    </source>
</evidence>
<sequence length="688" mass="78379">MNKDFLLEIGLEEMPAKYITDSLKQLEERTANWFLEQKIEHGEILSFQSPRRLAVLVKDVAEKQADRVEEAKGPAKKIAFDETGDWSKAALGFARGQGVDPTELTFRELKGVEYIYIEKKVAGVETIQLLPEFKKIITDMAFPVNMHWGANELRYIRPIKWLIALFGETVIPFEITGVKTGNTTRGHRFLGKEVTISNPADYEMKLLEQFVVADPTKRKSAIREQIEEIEAVKGWVIPQDEALLEEVNNLVEYPTVLDGAFEEHFLTLPEEILITSMKEHQRYFPVFNAEDVLLPHFITVRNGNHEHLDMVVRGNEKVLRARLSDGQFFYDEDLKIKIDDAVQKLSHIVFHEKLGSLSEKMKRVQKVALLIADLLDWNKDEQADIIRATDIYKFDLVTNVVGEFPELQGIMGEKYALLQGEKAEVATAIREHYMPTSADGALPETELGSLIAISDKLETLVSFFCVGLIPTGSQDPFSLRRSAFGVIRIILKNGWNLPLAELLHAVVEMEKEAGIGEISAAEVYQDVQNFLKNRLRVILQDEKVRADIIDAVTSEDSNFVPLIIERAKLLNENAKSEWFRPTIEALSRVSNLAKKHVDDVEIDESLFENASEKALFDELTLMKRDFPSLSSAERLERFAELRSTIDAYFDETLVMSDDEQVRSNRLELLFELALFIKEFAEMDAINVK</sequence>
<evidence type="ECO:0000256" key="6">
    <source>
        <dbReference type="ARBA" id="ARBA00022840"/>
    </source>
</evidence>
<protein>
    <recommendedName>
        <fullName evidence="10">Glycine--tRNA ligase beta subunit</fullName>
        <ecNumber evidence="10">6.1.1.14</ecNumber>
    </recommendedName>
    <alternativeName>
        <fullName evidence="10">Glycyl-tRNA synthetase beta subunit</fullName>
        <shortName evidence="10">GlyRS</shortName>
    </alternativeName>
</protein>
<keyword evidence="5 10" id="KW-0547">Nucleotide-binding</keyword>
<keyword evidence="3 10" id="KW-0963">Cytoplasm</keyword>
<gene>
    <name evidence="10 12" type="primary">glyS</name>
    <name evidence="12" type="ORF">MFLO_03450</name>
</gene>
<comment type="caution">
    <text evidence="12">The sequence shown here is derived from an EMBL/GenBank/DDBJ whole genome shotgun (WGS) entry which is preliminary data.</text>
</comment>
<dbReference type="InterPro" id="IPR015944">
    <property type="entry name" value="Gly-tRNA-synth_bsu"/>
</dbReference>
<keyword evidence="7 10" id="KW-0648">Protein biosynthesis</keyword>
<dbReference type="HAMAP" id="MF_00255">
    <property type="entry name" value="Gly_tRNA_synth_beta"/>
    <property type="match status" value="1"/>
</dbReference>
<evidence type="ECO:0000256" key="5">
    <source>
        <dbReference type="ARBA" id="ARBA00022741"/>
    </source>
</evidence>
<dbReference type="PANTHER" id="PTHR30075">
    <property type="entry name" value="GLYCYL-TRNA SYNTHETASE"/>
    <property type="match status" value="1"/>
</dbReference>
<dbReference type="InterPro" id="IPR006194">
    <property type="entry name" value="Gly-tRNA-synth_heterodimer"/>
</dbReference>
<dbReference type="GO" id="GO:0004820">
    <property type="term" value="F:glycine-tRNA ligase activity"/>
    <property type="evidence" value="ECO:0007669"/>
    <property type="project" value="UniProtKB-EC"/>
</dbReference>
<reference evidence="12 13" key="1">
    <citation type="journal article" date="2014" name="Int. J. Syst. Evol. Microbiol.">
        <title>Listeria floridensis sp. nov., Listeria aquatica sp. nov., Listeria cornellensis sp. nov., Listeria riparia sp. nov. and Listeria grandensis sp. nov., from agricultural and natural environments.</title>
        <authorList>
            <person name="den Bakker H.C."/>
            <person name="Warchocki S."/>
            <person name="Wright E.M."/>
            <person name="Allred A.F."/>
            <person name="Ahlstrom C."/>
            <person name="Manuel C.S."/>
            <person name="Stasiewicz M.J."/>
            <person name="Burrell A."/>
            <person name="Roof S."/>
            <person name="Strawn L."/>
            <person name="Fortes E.D."/>
            <person name="Nightingale K.K."/>
            <person name="Kephart D."/>
            <person name="Wiedmann M."/>
        </authorList>
    </citation>
    <scope>NUCLEOTIDE SEQUENCE [LARGE SCALE GENOMIC DNA]</scope>
    <source>
        <strain evidence="12 13">FSL S10-1187</strain>
    </source>
</reference>
<comment type="subcellular location">
    <subcellularLocation>
        <location evidence="1 10">Cytoplasm</location>
    </subcellularLocation>
</comment>
<name>A0ABN0RHI0_9LIST</name>
<comment type="catalytic activity">
    <reaction evidence="9 10">
        <text>tRNA(Gly) + glycine + ATP = glycyl-tRNA(Gly) + AMP + diphosphate</text>
        <dbReference type="Rhea" id="RHEA:16013"/>
        <dbReference type="Rhea" id="RHEA-COMP:9664"/>
        <dbReference type="Rhea" id="RHEA-COMP:9683"/>
        <dbReference type="ChEBI" id="CHEBI:30616"/>
        <dbReference type="ChEBI" id="CHEBI:33019"/>
        <dbReference type="ChEBI" id="CHEBI:57305"/>
        <dbReference type="ChEBI" id="CHEBI:78442"/>
        <dbReference type="ChEBI" id="CHEBI:78522"/>
        <dbReference type="ChEBI" id="CHEBI:456215"/>
        <dbReference type="EC" id="6.1.1.14"/>
    </reaction>
</comment>
<dbReference type="EMBL" id="AODF01000005">
    <property type="protein sequence ID" value="EUJ33358.1"/>
    <property type="molecule type" value="Genomic_DNA"/>
</dbReference>
<dbReference type="PROSITE" id="PS50861">
    <property type="entry name" value="AA_TRNA_LIGASE_II_GLYAB"/>
    <property type="match status" value="1"/>
</dbReference>
<evidence type="ECO:0000313" key="12">
    <source>
        <dbReference type="EMBL" id="EUJ33358.1"/>
    </source>
</evidence>
<dbReference type="InterPro" id="IPR008909">
    <property type="entry name" value="DALR_anticod-bd"/>
</dbReference>
<keyword evidence="8 10" id="KW-0030">Aminoacyl-tRNA synthetase</keyword>
<keyword evidence="13" id="KW-1185">Reference proteome</keyword>
<dbReference type="PANTHER" id="PTHR30075:SF2">
    <property type="entry name" value="GLYCINE--TRNA LIGASE, CHLOROPLASTIC_MITOCHONDRIAL 2"/>
    <property type="match status" value="1"/>
</dbReference>
<keyword evidence="4 10" id="KW-0436">Ligase</keyword>
<evidence type="ECO:0000256" key="4">
    <source>
        <dbReference type="ARBA" id="ARBA00022598"/>
    </source>
</evidence>
<evidence type="ECO:0000256" key="1">
    <source>
        <dbReference type="ARBA" id="ARBA00004496"/>
    </source>
</evidence>
<organism evidence="12 13">
    <name type="scientific">Listeria floridensis FSL S10-1187</name>
    <dbReference type="NCBI Taxonomy" id="1265817"/>
    <lineage>
        <taxon>Bacteria</taxon>
        <taxon>Bacillati</taxon>
        <taxon>Bacillota</taxon>
        <taxon>Bacilli</taxon>
        <taxon>Bacillales</taxon>
        <taxon>Listeriaceae</taxon>
        <taxon>Listeria</taxon>
    </lineage>
</organism>
<feature type="domain" description="DALR anticodon binding" evidence="11">
    <location>
        <begin position="584"/>
        <end position="673"/>
    </location>
</feature>
<keyword evidence="6 10" id="KW-0067">ATP-binding</keyword>
<dbReference type="NCBIfam" id="TIGR00211">
    <property type="entry name" value="glyS"/>
    <property type="match status" value="1"/>
</dbReference>
<comment type="similarity">
    <text evidence="2 10">Belongs to the class-II aminoacyl-tRNA synthetase family.</text>
</comment>
<dbReference type="Pfam" id="PF05746">
    <property type="entry name" value="DALR_1"/>
    <property type="match status" value="1"/>
</dbReference>
<dbReference type="SUPFAM" id="SSF109604">
    <property type="entry name" value="HD-domain/PDEase-like"/>
    <property type="match status" value="1"/>
</dbReference>
<evidence type="ECO:0000256" key="10">
    <source>
        <dbReference type="HAMAP-Rule" id="MF_00255"/>
    </source>
</evidence>
<evidence type="ECO:0000313" key="13">
    <source>
        <dbReference type="Proteomes" id="UP000019249"/>
    </source>
</evidence>
<accession>A0ABN0RHI0</accession>
<evidence type="ECO:0000256" key="3">
    <source>
        <dbReference type="ARBA" id="ARBA00022490"/>
    </source>
</evidence>
<evidence type="ECO:0000256" key="8">
    <source>
        <dbReference type="ARBA" id="ARBA00023146"/>
    </source>
</evidence>
<evidence type="ECO:0000256" key="7">
    <source>
        <dbReference type="ARBA" id="ARBA00022917"/>
    </source>
</evidence>
<dbReference type="Proteomes" id="UP000019249">
    <property type="component" value="Unassembled WGS sequence"/>
</dbReference>
<evidence type="ECO:0000259" key="11">
    <source>
        <dbReference type="Pfam" id="PF05746"/>
    </source>
</evidence>
<proteinExistence type="inferred from homology"/>
<dbReference type="RefSeq" id="WP_036096304.1">
    <property type="nucleotide sequence ID" value="NZ_AODF01000005.1"/>
</dbReference>
<comment type="subunit">
    <text evidence="10">Tetramer of two alpha and two beta subunits.</text>
</comment>